<feature type="region of interest" description="Disordered" evidence="1">
    <location>
        <begin position="254"/>
        <end position="296"/>
    </location>
</feature>
<feature type="compositionally biased region" description="Pro residues" evidence="1">
    <location>
        <begin position="706"/>
        <end position="722"/>
    </location>
</feature>
<feature type="compositionally biased region" description="Low complexity" evidence="1">
    <location>
        <begin position="154"/>
        <end position="169"/>
    </location>
</feature>
<feature type="compositionally biased region" description="Low complexity" evidence="1">
    <location>
        <begin position="983"/>
        <end position="995"/>
    </location>
</feature>
<feature type="compositionally biased region" description="Polar residues" evidence="1">
    <location>
        <begin position="1"/>
        <end position="26"/>
    </location>
</feature>
<feature type="compositionally biased region" description="Polar residues" evidence="1">
    <location>
        <begin position="226"/>
        <end position="240"/>
    </location>
</feature>
<proteinExistence type="predicted"/>
<dbReference type="EMBL" id="JAVFHQ010000073">
    <property type="protein sequence ID" value="KAK4540144.1"/>
    <property type="molecule type" value="Genomic_DNA"/>
</dbReference>
<feature type="region of interest" description="Disordered" evidence="1">
    <location>
        <begin position="1"/>
        <end position="240"/>
    </location>
</feature>
<feature type="compositionally biased region" description="Polar residues" evidence="1">
    <location>
        <begin position="84"/>
        <end position="96"/>
    </location>
</feature>
<feature type="compositionally biased region" description="Polar residues" evidence="1">
    <location>
        <begin position="185"/>
        <end position="196"/>
    </location>
</feature>
<feature type="compositionally biased region" description="Basic and acidic residues" evidence="1">
    <location>
        <begin position="998"/>
        <end position="1013"/>
    </location>
</feature>
<evidence type="ECO:0000313" key="3">
    <source>
        <dbReference type="Proteomes" id="UP001324427"/>
    </source>
</evidence>
<keyword evidence="3" id="KW-1185">Reference proteome</keyword>
<protein>
    <submittedName>
        <fullName evidence="2">Uncharacterized protein</fullName>
    </submittedName>
</protein>
<feature type="region of interest" description="Disordered" evidence="1">
    <location>
        <begin position="643"/>
        <end position="737"/>
    </location>
</feature>
<name>A0AAV9J619_9PEZI</name>
<feature type="compositionally biased region" description="Basic and acidic residues" evidence="1">
    <location>
        <begin position="916"/>
        <end position="929"/>
    </location>
</feature>
<feature type="compositionally biased region" description="Basic and acidic residues" evidence="1">
    <location>
        <begin position="38"/>
        <end position="48"/>
    </location>
</feature>
<feature type="compositionally biased region" description="Polar residues" evidence="1">
    <location>
        <begin position="49"/>
        <end position="58"/>
    </location>
</feature>
<comment type="caution">
    <text evidence="2">The sequence shown here is derived from an EMBL/GenBank/DDBJ whole genome shotgun (WGS) entry which is preliminary data.</text>
</comment>
<dbReference type="Proteomes" id="UP001324427">
    <property type="component" value="Unassembled WGS sequence"/>
</dbReference>
<feature type="compositionally biased region" description="Polar residues" evidence="1">
    <location>
        <begin position="646"/>
        <end position="662"/>
    </location>
</feature>
<evidence type="ECO:0000313" key="2">
    <source>
        <dbReference type="EMBL" id="KAK4540144.1"/>
    </source>
</evidence>
<feature type="region of interest" description="Disordered" evidence="1">
    <location>
        <begin position="910"/>
        <end position="1013"/>
    </location>
</feature>
<accession>A0AAV9J619</accession>
<evidence type="ECO:0000256" key="1">
    <source>
        <dbReference type="SAM" id="MobiDB-lite"/>
    </source>
</evidence>
<reference evidence="2 3" key="1">
    <citation type="submission" date="2021-11" db="EMBL/GenBank/DDBJ databases">
        <title>Black yeast isolated from Biological Soil Crust.</title>
        <authorList>
            <person name="Kurbessoian T."/>
        </authorList>
    </citation>
    <scope>NUCLEOTIDE SEQUENCE [LARGE SCALE GENOMIC DNA]</scope>
    <source>
        <strain evidence="2 3">CCFEE 5522</strain>
    </source>
</reference>
<gene>
    <name evidence="2" type="ORF">LTR36_009730</name>
</gene>
<dbReference type="AlphaFoldDB" id="A0AAV9J619"/>
<feature type="compositionally biased region" description="Low complexity" evidence="1">
    <location>
        <begin position="59"/>
        <end position="73"/>
    </location>
</feature>
<organism evidence="2 3">
    <name type="scientific">Oleoguttula mirabilis</name>
    <dbReference type="NCBI Taxonomy" id="1507867"/>
    <lineage>
        <taxon>Eukaryota</taxon>
        <taxon>Fungi</taxon>
        <taxon>Dikarya</taxon>
        <taxon>Ascomycota</taxon>
        <taxon>Pezizomycotina</taxon>
        <taxon>Dothideomycetes</taxon>
        <taxon>Dothideomycetidae</taxon>
        <taxon>Mycosphaerellales</taxon>
        <taxon>Teratosphaeriaceae</taxon>
        <taxon>Oleoguttula</taxon>
    </lineage>
</organism>
<sequence>MPGQTQRQANYHSAQSSDQTSHQRASGTADAQPHLARTHRDAHAKENSTSRLPSVQGHQQTNASSSQQHQSSQGPNGVAYRNASPVTSDSLVQSTAGHKRKRSINDVSRPSVTPHRGCVLPPPPGGPSQDGDETSQSPRIDPRLHEAAFVNISDANAADQPPALAANDAGRSGTPAVKGGPQPPSRQSTGGTSSNARAAWSQGPEYGRQRLNGKWLPRSIEPPSQLAGSSQPASSTPTGNSLLTTQQVEALQDANSTPHTVEAIQGQPGVSDETAPELNEDAPEHARGGNRDQPIPGLEGYGRQMHSLPATIGSYLHYSNKRLRYTAIPDNIDEIRDKLYVLEKAVFLTSQQIADYWPHMTNIWMRSVKHDTDDFGVTHESWECRHRRRVIGKARPSGGQGTRHRLSKRQMLENEDACSMRIRVTYYIKHADTEEDHTVGFGNCKCIPEWVYMQRTAKSRFEQHNHDIDMLDRFKRSEAMMYFVKKKAEEGYAFSVVANWLHDKYDGVTKQAQYMTKQEVANVAQAWRRANKGLVLKNSIEEPTPEEAQKLRCLDLLHTAKSEGLLRALAVVCERLPEAIAIAMPVLEALQEENTNVVEEPVTIAEGDDIVPLYLGFPKIRRAPAPPPAPAPLHVVQVPEPPAELHSQQPPHMQAGPMQSRNAPPLAPSYQHTDGMVYKEPGGPVHLHDAHGRPRNSAPIQLAPGSQPPAHSPRPPSGPFPAHPARANTPRSGQTQEVIGEAQASRTFQPPYHVPTMVTTRRHSSITATGERPYGRAVEGHGHPAPIVTVGSEKHAGEASNSNDPDAWRPSWLKPIDDAKVAKNNRDDGAAAGASDFVAKLLQEELGAYRANGRMDDHDRMVTGNAEALRTSLAKELEPVATPTHSSLGAQGRDISSDADLRERTVRFSGHATHLGAKDAKTCDEDRSVRGRGTVSPTRVTNFGGRGDNDDDAARPGASPAAHSEHDARAAAAQKSPREVGRSSLDSESASSSSSDGEATRPSDGLRAHGERA</sequence>